<keyword evidence="5" id="KW-1185">Reference proteome</keyword>
<gene>
    <name evidence="4" type="ORF">AAEO59_07770</name>
</gene>
<evidence type="ECO:0000256" key="1">
    <source>
        <dbReference type="SAM" id="Phobius"/>
    </source>
</evidence>
<dbReference type="RefSeq" id="WP_341700167.1">
    <property type="nucleotide sequence ID" value="NZ_JBBYHU010000012.1"/>
</dbReference>
<keyword evidence="1" id="KW-0812">Transmembrane</keyword>
<reference evidence="4 5" key="1">
    <citation type="submission" date="2024-04" db="EMBL/GenBank/DDBJ databases">
        <title>Flavobacterium sp. DGU99 16S ribosomal RNA gene Genome sequencing and assembly.</title>
        <authorList>
            <person name="Park S."/>
        </authorList>
    </citation>
    <scope>NUCLEOTIDE SEQUENCE [LARGE SCALE GENOMIC DNA]</scope>
    <source>
        <strain evidence="4 5">DGU99</strain>
    </source>
</reference>
<keyword evidence="1" id="KW-0472">Membrane</keyword>
<dbReference type="EMBL" id="JBBYHU010000012">
    <property type="protein sequence ID" value="MEL1240940.1"/>
    <property type="molecule type" value="Genomic_DNA"/>
</dbReference>
<sequence>MEKKIKKAHIKFLMNELEPIDFKQLEDWLSKEGNNEKFEEYIKVNYLIDLSKNLYDKEKAKELYFNKIKEEKTRLKRRKLISRMSYAAAALFIGVLTISYVFKFGIFSFEEERLEPIIVNNQITPGSNKAILTLENGKEVALTNDDSYVSQNAESDGKSLVYKKPSNSKPDLVYNYLTIPRGGQFLLEMIDGTKIWLNSETKLKFPVNLKEGESRKVELLYGEIYLEVSPSSKHNGADFVVTNNVQEIKVLGTKFNVKAYQDENKVFTTLAEGKVAINYNGVQKLLSPDQQSVAYKNNENIIIKNINSRKEIAWVNGEFILEHKSLYEIMKVLARWYDMDVVFTNKNSGNIRFVGVLGKDQDIITILNTIKSFGAIKNYEIHNKTITLK</sequence>
<dbReference type="Pfam" id="PF04773">
    <property type="entry name" value="FecR"/>
    <property type="match status" value="1"/>
</dbReference>
<keyword evidence="1" id="KW-1133">Transmembrane helix</keyword>
<organism evidence="4 5">
    <name type="scientific">Flavobacterium flavipallidum</name>
    <dbReference type="NCBI Taxonomy" id="3139140"/>
    <lineage>
        <taxon>Bacteria</taxon>
        <taxon>Pseudomonadati</taxon>
        <taxon>Bacteroidota</taxon>
        <taxon>Flavobacteriia</taxon>
        <taxon>Flavobacteriales</taxon>
        <taxon>Flavobacteriaceae</taxon>
        <taxon>Flavobacterium</taxon>
    </lineage>
</organism>
<feature type="domain" description="Protein FecR C-terminal" evidence="3">
    <location>
        <begin position="318"/>
        <end position="388"/>
    </location>
</feature>
<dbReference type="InterPro" id="IPR012373">
    <property type="entry name" value="Ferrdict_sens_TM"/>
</dbReference>
<dbReference type="InterPro" id="IPR032508">
    <property type="entry name" value="FecR_C"/>
</dbReference>
<accession>A0ABU9HLU1</accession>
<dbReference type="Gene3D" id="2.60.120.1440">
    <property type="match status" value="1"/>
</dbReference>
<evidence type="ECO:0000259" key="2">
    <source>
        <dbReference type="Pfam" id="PF04773"/>
    </source>
</evidence>
<protein>
    <submittedName>
        <fullName evidence="4">FecR family protein</fullName>
    </submittedName>
</protein>
<proteinExistence type="predicted"/>
<dbReference type="PANTHER" id="PTHR30273">
    <property type="entry name" value="PERIPLASMIC SIGNAL SENSOR AND SIGMA FACTOR ACTIVATOR FECR-RELATED"/>
    <property type="match status" value="1"/>
</dbReference>
<dbReference type="InterPro" id="IPR006860">
    <property type="entry name" value="FecR"/>
</dbReference>
<dbReference type="PANTHER" id="PTHR30273:SF2">
    <property type="entry name" value="PROTEIN FECR"/>
    <property type="match status" value="1"/>
</dbReference>
<name>A0ABU9HLU1_9FLAO</name>
<comment type="caution">
    <text evidence="4">The sequence shown here is derived from an EMBL/GenBank/DDBJ whole genome shotgun (WGS) entry which is preliminary data.</text>
</comment>
<evidence type="ECO:0000259" key="3">
    <source>
        <dbReference type="Pfam" id="PF16344"/>
    </source>
</evidence>
<evidence type="ECO:0000313" key="4">
    <source>
        <dbReference type="EMBL" id="MEL1240940.1"/>
    </source>
</evidence>
<evidence type="ECO:0000313" key="5">
    <source>
        <dbReference type="Proteomes" id="UP001398556"/>
    </source>
</evidence>
<dbReference type="Proteomes" id="UP001398556">
    <property type="component" value="Unassembled WGS sequence"/>
</dbReference>
<feature type="transmembrane region" description="Helical" evidence="1">
    <location>
        <begin position="84"/>
        <end position="102"/>
    </location>
</feature>
<dbReference type="Gene3D" id="3.55.50.30">
    <property type="match status" value="1"/>
</dbReference>
<feature type="domain" description="FecR protein" evidence="2">
    <location>
        <begin position="180"/>
        <end position="275"/>
    </location>
</feature>
<dbReference type="Pfam" id="PF16344">
    <property type="entry name" value="FecR_C"/>
    <property type="match status" value="1"/>
</dbReference>